<comment type="caution">
    <text evidence="1">The sequence shown here is derived from an EMBL/GenBank/DDBJ whole genome shotgun (WGS) entry which is preliminary data.</text>
</comment>
<proteinExistence type="predicted"/>
<sequence length="84" mass="9292">MQLNALLLGDGLNVCTRAHGAQTVHAQDRDVLAPQRHEPVLMNGIRVIGLDITKGFEGLTKEEARAGKQLGQKARHWKLRVRMG</sequence>
<dbReference type="Proteomes" id="UP001156614">
    <property type="component" value="Unassembled WGS sequence"/>
</dbReference>
<accession>A0AAV5NJL2</accession>
<keyword evidence="2" id="KW-1185">Reference proteome</keyword>
<gene>
    <name evidence="1" type="ORF">GCM10007867_29800</name>
</gene>
<protein>
    <submittedName>
        <fullName evidence="1">Uncharacterized protein</fullName>
    </submittedName>
</protein>
<organism evidence="1 2">
    <name type="scientific">Gluconobacter cerinus</name>
    <dbReference type="NCBI Taxonomy" id="38307"/>
    <lineage>
        <taxon>Bacteria</taxon>
        <taxon>Pseudomonadati</taxon>
        <taxon>Pseudomonadota</taxon>
        <taxon>Alphaproteobacteria</taxon>
        <taxon>Acetobacterales</taxon>
        <taxon>Acetobacteraceae</taxon>
        <taxon>Gluconobacter</taxon>
    </lineage>
</organism>
<evidence type="ECO:0000313" key="2">
    <source>
        <dbReference type="Proteomes" id="UP001156614"/>
    </source>
</evidence>
<name>A0AAV5NJL2_9PROT</name>
<dbReference type="AlphaFoldDB" id="A0AAV5NJL2"/>
<reference evidence="2" key="1">
    <citation type="journal article" date="2019" name="Int. J. Syst. Evol. Microbiol.">
        <title>The Global Catalogue of Microorganisms (GCM) 10K type strain sequencing project: providing services to taxonomists for standard genome sequencing and annotation.</title>
        <authorList>
            <consortium name="The Broad Institute Genomics Platform"/>
            <consortium name="The Broad Institute Genome Sequencing Center for Infectious Disease"/>
            <person name="Wu L."/>
            <person name="Ma J."/>
        </authorList>
    </citation>
    <scope>NUCLEOTIDE SEQUENCE [LARGE SCALE GENOMIC DNA]</scope>
    <source>
        <strain evidence="2">NBRC 3267</strain>
    </source>
</reference>
<evidence type="ECO:0000313" key="1">
    <source>
        <dbReference type="EMBL" id="GLQ64134.1"/>
    </source>
</evidence>
<dbReference type="EMBL" id="BSNU01000008">
    <property type="protein sequence ID" value="GLQ64134.1"/>
    <property type="molecule type" value="Genomic_DNA"/>
</dbReference>